<dbReference type="EMBL" id="WOCE01000003">
    <property type="protein sequence ID" value="KAE9616594.1"/>
    <property type="molecule type" value="Genomic_DNA"/>
</dbReference>
<feature type="region of interest" description="Disordered" evidence="8">
    <location>
        <begin position="38"/>
        <end position="78"/>
    </location>
</feature>
<dbReference type="Pfam" id="PF13639">
    <property type="entry name" value="zf-RING_2"/>
    <property type="match status" value="1"/>
</dbReference>
<dbReference type="InterPro" id="IPR039525">
    <property type="entry name" value="RNF126-like_zinc-ribbon"/>
</dbReference>
<dbReference type="Pfam" id="PF06547">
    <property type="entry name" value="DUF1117"/>
    <property type="match status" value="1"/>
</dbReference>
<dbReference type="InterPro" id="IPR013083">
    <property type="entry name" value="Znf_RING/FYVE/PHD"/>
</dbReference>
<organism evidence="9 10">
    <name type="scientific">Lupinus albus</name>
    <name type="common">White lupine</name>
    <name type="synonym">Lupinus termis</name>
    <dbReference type="NCBI Taxonomy" id="3870"/>
    <lineage>
        <taxon>Eukaryota</taxon>
        <taxon>Viridiplantae</taxon>
        <taxon>Streptophyta</taxon>
        <taxon>Embryophyta</taxon>
        <taxon>Tracheophyta</taxon>
        <taxon>Spermatophyta</taxon>
        <taxon>Magnoliopsida</taxon>
        <taxon>eudicotyledons</taxon>
        <taxon>Gunneridae</taxon>
        <taxon>Pentapetalae</taxon>
        <taxon>rosids</taxon>
        <taxon>fabids</taxon>
        <taxon>Fabales</taxon>
        <taxon>Fabaceae</taxon>
        <taxon>Papilionoideae</taxon>
        <taxon>50 kb inversion clade</taxon>
        <taxon>genistoids sensu lato</taxon>
        <taxon>core genistoids</taxon>
        <taxon>Genisteae</taxon>
        <taxon>Lupinus</taxon>
    </lineage>
</organism>
<keyword evidence="3 9" id="KW-0808">Transferase</keyword>
<dbReference type="FunFam" id="3.30.40.10:FF:000022">
    <property type="entry name" value="E3 ubiquitin-protein ligase RING1-like"/>
    <property type="match status" value="1"/>
</dbReference>
<evidence type="ECO:0000256" key="6">
    <source>
        <dbReference type="ARBA" id="ARBA00022786"/>
    </source>
</evidence>
<dbReference type="Pfam" id="PF14369">
    <property type="entry name" value="Zn_ribbon_19"/>
    <property type="match status" value="1"/>
</dbReference>
<accession>A0A6A4QUQ1</accession>
<dbReference type="Gene3D" id="3.30.40.10">
    <property type="entry name" value="Zinc/RING finger domain, C3HC4 (zinc finger)"/>
    <property type="match status" value="1"/>
</dbReference>
<dbReference type="SUPFAM" id="SSF57850">
    <property type="entry name" value="RING/U-box"/>
    <property type="match status" value="1"/>
</dbReference>
<dbReference type="AlphaFoldDB" id="A0A6A4QUQ1"/>
<keyword evidence="6" id="KW-0833">Ubl conjugation pathway</keyword>
<evidence type="ECO:0000256" key="8">
    <source>
        <dbReference type="SAM" id="MobiDB-lite"/>
    </source>
</evidence>
<dbReference type="GO" id="GO:0005737">
    <property type="term" value="C:cytoplasm"/>
    <property type="evidence" value="ECO:0007669"/>
    <property type="project" value="TreeGrafter"/>
</dbReference>
<name>A0A6A4QUQ1_LUPAL</name>
<keyword evidence="10" id="KW-1185">Reference proteome</keyword>
<dbReference type="GO" id="GO:0061630">
    <property type="term" value="F:ubiquitin protein ligase activity"/>
    <property type="evidence" value="ECO:0007669"/>
    <property type="project" value="UniProtKB-EC"/>
</dbReference>
<evidence type="ECO:0000256" key="3">
    <source>
        <dbReference type="ARBA" id="ARBA00022679"/>
    </source>
</evidence>
<reference evidence="10" key="1">
    <citation type="journal article" date="2020" name="Nat. Commun.">
        <title>Genome sequence of the cluster root forming white lupin.</title>
        <authorList>
            <person name="Hufnagel B."/>
            <person name="Marques A."/>
            <person name="Soriano A."/>
            <person name="Marques L."/>
            <person name="Divol F."/>
            <person name="Doumas P."/>
            <person name="Sallet E."/>
            <person name="Mancinotti D."/>
            <person name="Carrere S."/>
            <person name="Marande W."/>
            <person name="Arribat S."/>
            <person name="Keller J."/>
            <person name="Huneau C."/>
            <person name="Blein T."/>
            <person name="Aime D."/>
            <person name="Laguerre M."/>
            <person name="Taylor J."/>
            <person name="Schubert V."/>
            <person name="Nelson M."/>
            <person name="Geu-Flores F."/>
            <person name="Crespi M."/>
            <person name="Gallardo-Guerrero K."/>
            <person name="Delaux P.-M."/>
            <person name="Salse J."/>
            <person name="Berges H."/>
            <person name="Guyot R."/>
            <person name="Gouzy J."/>
            <person name="Peret B."/>
        </authorList>
    </citation>
    <scope>NUCLEOTIDE SEQUENCE [LARGE SCALE GENOMIC DNA]</scope>
    <source>
        <strain evidence="10">cv. Amiga</strain>
    </source>
</reference>
<dbReference type="Proteomes" id="UP000447434">
    <property type="component" value="Chromosome 3"/>
</dbReference>
<comment type="catalytic activity">
    <reaction evidence="1">
        <text>S-ubiquitinyl-[E2 ubiquitin-conjugating enzyme]-L-cysteine + [acceptor protein]-L-lysine = [E2 ubiquitin-conjugating enzyme]-L-cysteine + N(6)-ubiquitinyl-[acceptor protein]-L-lysine.</text>
        <dbReference type="EC" id="2.3.2.27"/>
    </reaction>
</comment>
<keyword evidence="9" id="KW-0012">Acyltransferase</keyword>
<dbReference type="InterPro" id="IPR010543">
    <property type="entry name" value="DUF1117"/>
</dbReference>
<evidence type="ECO:0000256" key="5">
    <source>
        <dbReference type="ARBA" id="ARBA00022771"/>
    </source>
</evidence>
<keyword evidence="7" id="KW-0862">Zinc</keyword>
<evidence type="ECO:0000313" key="9">
    <source>
        <dbReference type="EMBL" id="KAE9616594.1"/>
    </source>
</evidence>
<dbReference type="GO" id="GO:0008270">
    <property type="term" value="F:zinc ion binding"/>
    <property type="evidence" value="ECO:0007669"/>
    <property type="project" value="UniProtKB-KW"/>
</dbReference>
<keyword evidence="5" id="KW-0863">Zinc-finger</keyword>
<comment type="caution">
    <text evidence="9">The sequence shown here is derived from an EMBL/GenBank/DDBJ whole genome shotgun (WGS) entry which is preliminary data.</text>
</comment>
<evidence type="ECO:0000256" key="2">
    <source>
        <dbReference type="ARBA" id="ARBA00012483"/>
    </source>
</evidence>
<dbReference type="GO" id="GO:0016567">
    <property type="term" value="P:protein ubiquitination"/>
    <property type="evidence" value="ECO:0007669"/>
    <property type="project" value="TreeGrafter"/>
</dbReference>
<evidence type="ECO:0000256" key="1">
    <source>
        <dbReference type="ARBA" id="ARBA00000900"/>
    </source>
</evidence>
<feature type="compositionally biased region" description="Pro residues" evidence="8">
    <location>
        <begin position="41"/>
        <end position="50"/>
    </location>
</feature>
<dbReference type="EC" id="2.3.2.27" evidence="2"/>
<proteinExistence type="predicted"/>
<sequence>MNSETSSYWCYSCTRNVHLVNHNNIACPHCETGFLEQIQPDPSPTHPLTPFPDSSTLSRQSLRRRRRYPGNPSPFNPVIVLRSPGEDGPDHDGSIFELYYDDGDGTGLRPLPPMMSEFLLGSGFDRLLEQFAQIDMNGFGRPENPPASKAAVESIPTVKIEETHVCTDSHCAVCKEPFELGSEARELPCQHIYHSDCIIPWLALRNSCPVCRSELPSEQNPQVSTQIDEESIGLTIWRLPGGGFAVGRFSGGRRAGESNLPVVYTEMDGGMNNTSVTPRMVSRSVRSNRVRESGGGVGRSFRNFLSFFGRIGSSSSSHSRTRNRFSSLFNRLRSRTSVMEV</sequence>
<gene>
    <name evidence="9" type="ORF">Lalb_Chr03g0026491</name>
</gene>
<keyword evidence="4" id="KW-0479">Metal-binding</keyword>
<evidence type="ECO:0000313" key="10">
    <source>
        <dbReference type="Proteomes" id="UP000447434"/>
    </source>
</evidence>
<dbReference type="PANTHER" id="PTHR15710:SF217">
    <property type="entry name" value="E3 UBIQUITIN-PROTEIN LIGASE RDUF2"/>
    <property type="match status" value="1"/>
</dbReference>
<dbReference type="PANTHER" id="PTHR15710">
    <property type="entry name" value="E3 UBIQUITIN-PROTEIN LIGASE PRAJA"/>
    <property type="match status" value="1"/>
</dbReference>
<dbReference type="CDD" id="cd16667">
    <property type="entry name" value="RING-H2_RNF126-like"/>
    <property type="match status" value="1"/>
</dbReference>
<protein>
    <recommendedName>
        <fullName evidence="2">RING-type E3 ubiquitin transferase</fullName>
        <ecNumber evidence="2">2.3.2.27</ecNumber>
    </recommendedName>
</protein>
<dbReference type="InterPro" id="IPR001841">
    <property type="entry name" value="Znf_RING"/>
</dbReference>
<evidence type="ECO:0000256" key="7">
    <source>
        <dbReference type="ARBA" id="ARBA00022833"/>
    </source>
</evidence>
<dbReference type="PROSITE" id="PS50089">
    <property type="entry name" value="ZF_RING_2"/>
    <property type="match status" value="1"/>
</dbReference>
<evidence type="ECO:0000256" key="4">
    <source>
        <dbReference type="ARBA" id="ARBA00022723"/>
    </source>
</evidence>
<dbReference type="SMART" id="SM00184">
    <property type="entry name" value="RING"/>
    <property type="match status" value="1"/>
</dbReference>
<dbReference type="OrthoDB" id="8062037at2759"/>